<organism evidence="10 11">
    <name type="scientific">Roridomyces roridus</name>
    <dbReference type="NCBI Taxonomy" id="1738132"/>
    <lineage>
        <taxon>Eukaryota</taxon>
        <taxon>Fungi</taxon>
        <taxon>Dikarya</taxon>
        <taxon>Basidiomycota</taxon>
        <taxon>Agaricomycotina</taxon>
        <taxon>Agaricomycetes</taxon>
        <taxon>Agaricomycetidae</taxon>
        <taxon>Agaricales</taxon>
        <taxon>Marasmiineae</taxon>
        <taxon>Mycenaceae</taxon>
        <taxon>Roridomyces</taxon>
    </lineage>
</organism>
<sequence>MPLPLLVALATYTSHARASPHIWPSPKLDALESARFDQFGFNAGIMPGFIQPCDSFLFADDTGRSNAADWIRTAYHDMATHSTTDGTGGLDASIRLDAEMDRPENAGDGFRNTFIIVSGVTNRYLGIADALALAAVVAIENCGGPEIAYRGGRIDAIEANTPGVPEPQQDLRSHIASFARQGCTQTEMISLVACGRVSLHSFGGVQHDPFPNIVDELNDPENTDDIAHFDTTFVHFDNNVATEYISGTTQNPLVVGFNDTTNSDKRIFGNDGNATMRSFADSPSLFTSTCAELFARMIDTVPSGVQLTDVITPLPVKPDNVELTMVNDTIRLSGQVRLWNTDQASAGTVGVLWDDHLGGQGNTTFAFAGTASSIGGKYNSVWYGFNAITPFGFIGLDAAAGIERFRFVVNGKLEDREGVGFEVQDAYMFSLTSCLYSLNGGEDPLRLDVAVRNDVNPTRIYAESLVFDGFGRPTIAETDIPRPDQPVAINAAYSLWSLNASAIDLGDVTIGAEIDGKRYSTVQRRSVLLFPSCDGGISGPTQPGQGLEL</sequence>
<dbReference type="GO" id="GO:0046872">
    <property type="term" value="F:metal ion binding"/>
    <property type="evidence" value="ECO:0007669"/>
    <property type="project" value="UniProtKB-UniRule"/>
</dbReference>
<evidence type="ECO:0000256" key="1">
    <source>
        <dbReference type="ARBA" id="ARBA00003917"/>
    </source>
</evidence>
<dbReference type="InterPro" id="IPR002016">
    <property type="entry name" value="Haem_peroxidase"/>
</dbReference>
<comment type="caution">
    <text evidence="10">The sequence shown here is derived from an EMBL/GenBank/DDBJ whole genome shotgun (WGS) entry which is preliminary data.</text>
</comment>
<dbReference type="InterPro" id="IPR010255">
    <property type="entry name" value="Haem_peroxidase_sf"/>
</dbReference>
<dbReference type="GO" id="GO:0020037">
    <property type="term" value="F:heme binding"/>
    <property type="evidence" value="ECO:0007669"/>
    <property type="project" value="UniProtKB-UniRule"/>
</dbReference>
<evidence type="ECO:0000313" key="11">
    <source>
        <dbReference type="Proteomes" id="UP001221142"/>
    </source>
</evidence>
<reference evidence="10" key="1">
    <citation type="submission" date="2023-03" db="EMBL/GenBank/DDBJ databases">
        <title>Massive genome expansion in bonnet fungi (Mycena s.s.) driven by repeated elements and novel gene families across ecological guilds.</title>
        <authorList>
            <consortium name="Lawrence Berkeley National Laboratory"/>
            <person name="Harder C.B."/>
            <person name="Miyauchi S."/>
            <person name="Viragh M."/>
            <person name="Kuo A."/>
            <person name="Thoen E."/>
            <person name="Andreopoulos B."/>
            <person name="Lu D."/>
            <person name="Skrede I."/>
            <person name="Drula E."/>
            <person name="Henrissat B."/>
            <person name="Morin E."/>
            <person name="Kohler A."/>
            <person name="Barry K."/>
            <person name="LaButti K."/>
            <person name="Morin E."/>
            <person name="Salamov A."/>
            <person name="Lipzen A."/>
            <person name="Mereny Z."/>
            <person name="Hegedus B."/>
            <person name="Baldrian P."/>
            <person name="Stursova M."/>
            <person name="Weitz H."/>
            <person name="Taylor A."/>
            <person name="Grigoriev I.V."/>
            <person name="Nagy L.G."/>
            <person name="Martin F."/>
            <person name="Kauserud H."/>
        </authorList>
    </citation>
    <scope>NUCLEOTIDE SEQUENCE</scope>
    <source>
        <strain evidence="10">9284</strain>
    </source>
</reference>
<dbReference type="PANTHER" id="PTHR31356:SF53">
    <property type="entry name" value="HEME PEROXIDASE"/>
    <property type="match status" value="1"/>
</dbReference>
<dbReference type="AlphaFoldDB" id="A0AAD7FRG2"/>
<dbReference type="PROSITE" id="PS50873">
    <property type="entry name" value="PEROXIDASE_4"/>
    <property type="match status" value="1"/>
</dbReference>
<dbReference type="InterPro" id="IPR044831">
    <property type="entry name" value="Ccp1-like"/>
</dbReference>
<dbReference type="Pfam" id="PF00141">
    <property type="entry name" value="peroxidase"/>
    <property type="match status" value="1"/>
</dbReference>
<evidence type="ECO:0000256" key="6">
    <source>
        <dbReference type="ARBA" id="ARBA00023002"/>
    </source>
</evidence>
<evidence type="ECO:0000256" key="8">
    <source>
        <dbReference type="RuleBase" id="RU363051"/>
    </source>
</evidence>
<evidence type="ECO:0000256" key="3">
    <source>
        <dbReference type="ARBA" id="ARBA00022559"/>
    </source>
</evidence>
<dbReference type="PRINTS" id="PR00459">
    <property type="entry name" value="ASPEROXIDASE"/>
</dbReference>
<dbReference type="SUPFAM" id="SSF48113">
    <property type="entry name" value="Heme-dependent peroxidases"/>
    <property type="match status" value="1"/>
</dbReference>
<feature type="chain" id="PRO_5041772039" description="Peroxidase" evidence="8">
    <location>
        <begin position="19"/>
        <end position="549"/>
    </location>
</feature>
<keyword evidence="4" id="KW-0349">Heme</keyword>
<dbReference type="Proteomes" id="UP001221142">
    <property type="component" value="Unassembled WGS sequence"/>
</dbReference>
<feature type="domain" description="Plant heme peroxidase family profile" evidence="9">
    <location>
        <begin position="49"/>
        <end position="297"/>
    </location>
</feature>
<evidence type="ECO:0000256" key="2">
    <source>
        <dbReference type="ARBA" id="ARBA00005997"/>
    </source>
</evidence>
<dbReference type="GO" id="GO:0004601">
    <property type="term" value="F:peroxidase activity"/>
    <property type="evidence" value="ECO:0007669"/>
    <property type="project" value="UniProtKB-KW"/>
</dbReference>
<feature type="signal peptide" evidence="8">
    <location>
        <begin position="1"/>
        <end position="18"/>
    </location>
</feature>
<dbReference type="EMBL" id="JARKIF010000007">
    <property type="protein sequence ID" value="KAJ7634340.1"/>
    <property type="molecule type" value="Genomic_DNA"/>
</dbReference>
<gene>
    <name evidence="10" type="ORF">FB45DRAFT_743400</name>
</gene>
<dbReference type="GO" id="GO:0000302">
    <property type="term" value="P:response to reactive oxygen species"/>
    <property type="evidence" value="ECO:0007669"/>
    <property type="project" value="TreeGrafter"/>
</dbReference>
<dbReference type="PANTHER" id="PTHR31356">
    <property type="entry name" value="THYLAKOID LUMENAL 29 KDA PROTEIN, CHLOROPLASTIC-RELATED"/>
    <property type="match status" value="1"/>
</dbReference>
<evidence type="ECO:0000256" key="5">
    <source>
        <dbReference type="ARBA" id="ARBA00022723"/>
    </source>
</evidence>
<protein>
    <recommendedName>
        <fullName evidence="8">Peroxidase</fullName>
        <ecNumber evidence="8">1.11.1.-</ecNumber>
    </recommendedName>
</protein>
<evidence type="ECO:0000256" key="7">
    <source>
        <dbReference type="ARBA" id="ARBA00023004"/>
    </source>
</evidence>
<keyword evidence="8" id="KW-0732">Signal</keyword>
<dbReference type="EC" id="1.11.1.-" evidence="8"/>
<keyword evidence="11" id="KW-1185">Reference proteome</keyword>
<dbReference type="Gene3D" id="1.10.520.10">
    <property type="match status" value="1"/>
</dbReference>
<evidence type="ECO:0000313" key="10">
    <source>
        <dbReference type="EMBL" id="KAJ7634340.1"/>
    </source>
</evidence>
<comment type="similarity">
    <text evidence="2">Belongs to the peroxidase family. Cytochrome c peroxidase subfamily.</text>
</comment>
<evidence type="ECO:0000259" key="9">
    <source>
        <dbReference type="PROSITE" id="PS50873"/>
    </source>
</evidence>
<comment type="function">
    <text evidence="1">Destroys radicals which are normally produced within the cells and which are toxic to biological systems.</text>
</comment>
<keyword evidence="5" id="KW-0479">Metal-binding</keyword>
<dbReference type="PRINTS" id="PR00458">
    <property type="entry name" value="PEROXIDASE"/>
</dbReference>
<keyword evidence="6 8" id="KW-0560">Oxidoreductase</keyword>
<dbReference type="GO" id="GO:0042744">
    <property type="term" value="P:hydrogen peroxide catabolic process"/>
    <property type="evidence" value="ECO:0007669"/>
    <property type="project" value="TreeGrafter"/>
</dbReference>
<evidence type="ECO:0000256" key="4">
    <source>
        <dbReference type="ARBA" id="ARBA00022617"/>
    </source>
</evidence>
<accession>A0AAD7FRG2</accession>
<dbReference type="InterPro" id="IPR002207">
    <property type="entry name" value="Peroxidase_I"/>
</dbReference>
<keyword evidence="3 8" id="KW-0575">Peroxidase</keyword>
<dbReference type="GO" id="GO:0034599">
    <property type="term" value="P:cellular response to oxidative stress"/>
    <property type="evidence" value="ECO:0007669"/>
    <property type="project" value="InterPro"/>
</dbReference>
<proteinExistence type="inferred from homology"/>
<name>A0AAD7FRG2_9AGAR</name>
<keyword evidence="7" id="KW-0408">Iron</keyword>